<name>A0A1H2UUE7_9FLAO</name>
<protein>
    <recommendedName>
        <fullName evidence="4">DUF3592 domain-containing protein</fullName>
    </recommendedName>
</protein>
<feature type="transmembrane region" description="Helical" evidence="1">
    <location>
        <begin position="296"/>
        <end position="318"/>
    </location>
</feature>
<dbReference type="Proteomes" id="UP000199592">
    <property type="component" value="Unassembled WGS sequence"/>
</dbReference>
<feature type="transmembrane region" description="Helical" evidence="1">
    <location>
        <begin position="166"/>
        <end position="186"/>
    </location>
</feature>
<reference evidence="3" key="1">
    <citation type="submission" date="2016-10" db="EMBL/GenBank/DDBJ databases">
        <authorList>
            <person name="Varghese N."/>
            <person name="Submissions S."/>
        </authorList>
    </citation>
    <scope>NUCLEOTIDE SEQUENCE [LARGE SCALE GENOMIC DNA]</scope>
    <source>
        <strain evidence="3">DSM 25030</strain>
    </source>
</reference>
<organism evidence="2 3">
    <name type="scientific">Flagellimonas zhangzhouensis</name>
    <dbReference type="NCBI Taxonomy" id="1073328"/>
    <lineage>
        <taxon>Bacteria</taxon>
        <taxon>Pseudomonadati</taxon>
        <taxon>Bacteroidota</taxon>
        <taxon>Flavobacteriia</taxon>
        <taxon>Flavobacteriales</taxon>
        <taxon>Flavobacteriaceae</taxon>
        <taxon>Flagellimonas</taxon>
    </lineage>
</organism>
<evidence type="ECO:0000313" key="3">
    <source>
        <dbReference type="Proteomes" id="UP000199592"/>
    </source>
</evidence>
<keyword evidence="1" id="KW-1133">Transmembrane helix</keyword>
<sequence>MTYTVISLFLVGVVVVFWLQNLLRNCFCRSFCILKNRKNNNVAQKEASILSVKTIKDKEKPLLELLVLFQNFSGYHIQRKIRVWDSQPNLQRFVPENTLLIGLNEARKPKDPVFLSQGVCRFSFAFTLLCIVKIVVFISVCFIFIGDAIEKIMADPSYFETAFQDSIFWQFGTLILAFCVFLYFLLEKIGLLVNGKTKKENWDLLYHGVANKAKVKSYKDTGALINDNPVVEFVYSFTDEDGRTFEGSDKKVIEKLEVGALTDIEKLEIMYLAGNPEISRLTENLDDHNFGRFVHLLFMVCAFIFSLILVFLFFRIMFLY</sequence>
<keyword evidence="3" id="KW-1185">Reference proteome</keyword>
<gene>
    <name evidence="2" type="ORF">SAMN04487892_1770</name>
</gene>
<feature type="transmembrane region" description="Helical" evidence="1">
    <location>
        <begin position="124"/>
        <end position="146"/>
    </location>
</feature>
<keyword evidence="1" id="KW-0472">Membrane</keyword>
<accession>A0A1H2UUE7</accession>
<dbReference type="STRING" id="1073328.SAMN05216294_0522"/>
<evidence type="ECO:0000313" key="2">
    <source>
        <dbReference type="EMBL" id="SDW59712.1"/>
    </source>
</evidence>
<dbReference type="AlphaFoldDB" id="A0A1H2UUE7"/>
<dbReference type="EMBL" id="FNMY01000002">
    <property type="protein sequence ID" value="SDW59712.1"/>
    <property type="molecule type" value="Genomic_DNA"/>
</dbReference>
<keyword evidence="1" id="KW-0812">Transmembrane</keyword>
<evidence type="ECO:0000256" key="1">
    <source>
        <dbReference type="SAM" id="Phobius"/>
    </source>
</evidence>
<proteinExistence type="predicted"/>
<feature type="transmembrane region" description="Helical" evidence="1">
    <location>
        <begin position="6"/>
        <end position="27"/>
    </location>
</feature>
<evidence type="ECO:0008006" key="4">
    <source>
        <dbReference type="Google" id="ProtNLM"/>
    </source>
</evidence>